<dbReference type="CDD" id="cd06261">
    <property type="entry name" value="TM_PBP2"/>
    <property type="match status" value="1"/>
</dbReference>
<feature type="domain" description="ABC transmembrane type-1" evidence="7">
    <location>
        <begin position="6"/>
        <end position="149"/>
    </location>
</feature>
<dbReference type="Gene3D" id="1.10.3720.10">
    <property type="entry name" value="MetI-like"/>
    <property type="match status" value="1"/>
</dbReference>
<evidence type="ECO:0000256" key="3">
    <source>
        <dbReference type="ARBA" id="ARBA00022970"/>
    </source>
</evidence>
<dbReference type="InterPro" id="IPR035906">
    <property type="entry name" value="MetI-like_sf"/>
</dbReference>
<dbReference type="GO" id="GO:0005886">
    <property type="term" value="C:plasma membrane"/>
    <property type="evidence" value="ECO:0007669"/>
    <property type="project" value="TreeGrafter"/>
</dbReference>
<keyword evidence="2" id="KW-0812">Transmembrane</keyword>
<dbReference type="EMBL" id="AP018365">
    <property type="protein sequence ID" value="BBA96954.1"/>
    <property type="molecule type" value="Genomic_DNA"/>
</dbReference>
<dbReference type="InterPro" id="IPR043429">
    <property type="entry name" value="ArtM/GltK/GlnP/TcyL/YhdX-like"/>
</dbReference>
<keyword evidence="4" id="KW-1133">Transmembrane helix</keyword>
<sequence>MAWAYVATLRSVRLLVLLTLFVFGLPEVGLVHSLLWTAGTAMSLYWAVSFYEAIRSGDRAVPAGQIEVGRALGLTYTQIQRLIALPLEFRSAVQPLAPLLIATTLNSSLAATVGATQEPTGRTQFLDLQYAQPLTTFGAAAVCYVALTLGIRQTAAALDCSNGGRAGPATAFGTADPPQSGHTGKGYDSSHLDAGSAAARGFAHDDAVGFPGPPTGTRPPCAVCSASSPPPAHP</sequence>
<evidence type="ECO:0000256" key="1">
    <source>
        <dbReference type="ARBA" id="ARBA00004141"/>
    </source>
</evidence>
<accession>A0A7U3VMU6</accession>
<dbReference type="PANTHER" id="PTHR30614:SF0">
    <property type="entry name" value="L-CYSTINE TRANSPORT SYSTEM PERMEASE PROTEIN TCYL"/>
    <property type="match status" value="1"/>
</dbReference>
<feature type="compositionally biased region" description="Low complexity" evidence="6">
    <location>
        <begin position="218"/>
        <end position="227"/>
    </location>
</feature>
<evidence type="ECO:0000313" key="9">
    <source>
        <dbReference type="Proteomes" id="UP000595703"/>
    </source>
</evidence>
<keyword evidence="9" id="KW-1185">Reference proteome</keyword>
<feature type="region of interest" description="Disordered" evidence="6">
    <location>
        <begin position="170"/>
        <end position="191"/>
    </location>
</feature>
<evidence type="ECO:0000259" key="7">
    <source>
        <dbReference type="Pfam" id="PF00528"/>
    </source>
</evidence>
<gene>
    <name evidence="8" type="ORF">RVR_2488</name>
</gene>
<evidence type="ECO:0000256" key="6">
    <source>
        <dbReference type="SAM" id="MobiDB-lite"/>
    </source>
</evidence>
<dbReference type="GO" id="GO:0006865">
    <property type="term" value="P:amino acid transport"/>
    <property type="evidence" value="ECO:0007669"/>
    <property type="project" value="UniProtKB-KW"/>
</dbReference>
<name>A0A7U3VMU6_9ACTN</name>
<proteinExistence type="predicted"/>
<keyword evidence="3" id="KW-0029">Amino-acid transport</keyword>
<reference evidence="8 9" key="3">
    <citation type="journal article" date="2011" name="Nat. Chem. Biol.">
        <title>Reveromycin A biosynthesis uses RevG and RevJ for stereospecific spiroacetal formation.</title>
        <authorList>
            <person name="Takahashi S."/>
            <person name="Toyoda A."/>
            <person name="Sekiyama Y."/>
            <person name="Takagi H."/>
            <person name="Nogawa T."/>
            <person name="Uramoto M."/>
            <person name="Suzuki R."/>
            <person name="Koshino H."/>
            <person name="Kumano T."/>
            <person name="Panthee S."/>
            <person name="Dairi T."/>
            <person name="Ishikawa J."/>
            <person name="Ikeda H."/>
            <person name="Sakaki Y."/>
            <person name="Osada H."/>
        </authorList>
    </citation>
    <scope>NUCLEOTIDE SEQUENCE [LARGE SCALE GENOMIC DNA]</scope>
    <source>
        <strain evidence="8 9">SN-593</strain>
    </source>
</reference>
<dbReference type="AlphaFoldDB" id="A0A7U3VMU6"/>
<dbReference type="SUPFAM" id="SSF161098">
    <property type="entry name" value="MetI-like"/>
    <property type="match status" value="1"/>
</dbReference>
<reference evidence="8 9" key="1">
    <citation type="journal article" date="2010" name="J. Bacteriol.">
        <title>Biochemical characterization of a novel indole prenyltransferase from Streptomyces sp. SN-593.</title>
        <authorList>
            <person name="Takahashi S."/>
            <person name="Takagi H."/>
            <person name="Toyoda A."/>
            <person name="Uramoto M."/>
            <person name="Nogawa T."/>
            <person name="Ueki M."/>
            <person name="Sakaki Y."/>
            <person name="Osada H."/>
        </authorList>
    </citation>
    <scope>NUCLEOTIDE SEQUENCE [LARGE SCALE GENOMIC DNA]</scope>
    <source>
        <strain evidence="8 9">SN-593</strain>
    </source>
</reference>
<evidence type="ECO:0000256" key="2">
    <source>
        <dbReference type="ARBA" id="ARBA00022692"/>
    </source>
</evidence>
<evidence type="ECO:0000256" key="5">
    <source>
        <dbReference type="ARBA" id="ARBA00023136"/>
    </source>
</evidence>
<dbReference type="KEGG" id="arev:RVR_2488"/>
<evidence type="ECO:0000256" key="4">
    <source>
        <dbReference type="ARBA" id="ARBA00022989"/>
    </source>
</evidence>
<keyword evidence="3" id="KW-0813">Transport</keyword>
<organism evidence="8 9">
    <name type="scientific">Actinacidiphila reveromycinica</name>
    <dbReference type="NCBI Taxonomy" id="659352"/>
    <lineage>
        <taxon>Bacteria</taxon>
        <taxon>Bacillati</taxon>
        <taxon>Actinomycetota</taxon>
        <taxon>Actinomycetes</taxon>
        <taxon>Kitasatosporales</taxon>
        <taxon>Streptomycetaceae</taxon>
        <taxon>Actinacidiphila</taxon>
    </lineage>
</organism>
<evidence type="ECO:0000313" key="8">
    <source>
        <dbReference type="EMBL" id="BBA96954.1"/>
    </source>
</evidence>
<dbReference type="GO" id="GO:0055085">
    <property type="term" value="P:transmembrane transport"/>
    <property type="evidence" value="ECO:0007669"/>
    <property type="project" value="InterPro"/>
</dbReference>
<reference evidence="8 9" key="4">
    <citation type="journal article" date="2020" name="Sci. Rep.">
        <title>beta-carboline chemical signals induce reveromycin production through a LuxR family regulator in Streptomyces sp. SN-593.</title>
        <authorList>
            <person name="Panthee S."/>
            <person name="Kito N."/>
            <person name="Hayashi T."/>
            <person name="Shimizu T."/>
            <person name="Ishikawa J."/>
            <person name="Hamamoto H."/>
            <person name="Osada H."/>
            <person name="Takahashi S."/>
        </authorList>
    </citation>
    <scope>NUCLEOTIDE SEQUENCE [LARGE SCALE GENOMIC DNA]</scope>
    <source>
        <strain evidence="8 9">SN-593</strain>
    </source>
</reference>
<dbReference type="Pfam" id="PF00528">
    <property type="entry name" value="BPD_transp_1"/>
    <property type="match status" value="1"/>
</dbReference>
<dbReference type="Proteomes" id="UP000595703">
    <property type="component" value="Chromosome"/>
</dbReference>
<reference evidence="8 9" key="2">
    <citation type="journal article" date="2011" name="J. Antibiot.">
        <title>Furaquinocins I and J: novel polyketide isoprenoid hybrid compounds from Streptomyces reveromyceticus SN-593.</title>
        <authorList>
            <person name="Panthee S."/>
            <person name="Takahashi S."/>
            <person name="Takagi H."/>
            <person name="Nogawa T."/>
            <person name="Oowada E."/>
            <person name="Uramoto M."/>
            <person name="Osada H."/>
        </authorList>
    </citation>
    <scope>NUCLEOTIDE SEQUENCE [LARGE SCALE GENOMIC DNA]</scope>
    <source>
        <strain evidence="8 9">SN-593</strain>
    </source>
</reference>
<keyword evidence="5" id="KW-0472">Membrane</keyword>
<feature type="region of interest" description="Disordered" evidence="6">
    <location>
        <begin position="204"/>
        <end position="234"/>
    </location>
</feature>
<dbReference type="InterPro" id="IPR000515">
    <property type="entry name" value="MetI-like"/>
</dbReference>
<protein>
    <recommendedName>
        <fullName evidence="7">ABC transmembrane type-1 domain-containing protein</fullName>
    </recommendedName>
</protein>
<dbReference type="PANTHER" id="PTHR30614">
    <property type="entry name" value="MEMBRANE COMPONENT OF AMINO ACID ABC TRANSPORTER"/>
    <property type="match status" value="1"/>
</dbReference>
<comment type="subcellular location">
    <subcellularLocation>
        <location evidence="1">Membrane</location>
        <topology evidence="1">Multi-pass membrane protein</topology>
    </subcellularLocation>
</comment>